<accession>A0AAV5JE89</accession>
<proteinExistence type="predicted"/>
<evidence type="ECO:0000313" key="1">
    <source>
        <dbReference type="EMBL" id="GKV09857.1"/>
    </source>
</evidence>
<sequence>MLYCVFVSDPNDSICSACSCLVLKLVSKISGIL</sequence>
<comment type="caution">
    <text evidence="1">The sequence shown here is derived from an EMBL/GenBank/DDBJ whole genome shotgun (WGS) entry which is preliminary data.</text>
</comment>
<organism evidence="1 2">
    <name type="scientific">Rubroshorea leprosula</name>
    <dbReference type="NCBI Taxonomy" id="152421"/>
    <lineage>
        <taxon>Eukaryota</taxon>
        <taxon>Viridiplantae</taxon>
        <taxon>Streptophyta</taxon>
        <taxon>Embryophyta</taxon>
        <taxon>Tracheophyta</taxon>
        <taxon>Spermatophyta</taxon>
        <taxon>Magnoliopsida</taxon>
        <taxon>eudicotyledons</taxon>
        <taxon>Gunneridae</taxon>
        <taxon>Pentapetalae</taxon>
        <taxon>rosids</taxon>
        <taxon>malvids</taxon>
        <taxon>Malvales</taxon>
        <taxon>Dipterocarpaceae</taxon>
        <taxon>Rubroshorea</taxon>
    </lineage>
</organism>
<name>A0AAV5JE89_9ROSI</name>
<dbReference type="Proteomes" id="UP001054252">
    <property type="component" value="Unassembled WGS sequence"/>
</dbReference>
<evidence type="ECO:0000313" key="2">
    <source>
        <dbReference type="Proteomes" id="UP001054252"/>
    </source>
</evidence>
<protein>
    <submittedName>
        <fullName evidence="1">Uncharacterized protein</fullName>
    </submittedName>
</protein>
<dbReference type="EMBL" id="BPVZ01000031">
    <property type="protein sequence ID" value="GKV09857.1"/>
    <property type="molecule type" value="Genomic_DNA"/>
</dbReference>
<dbReference type="AlphaFoldDB" id="A0AAV5JE89"/>
<keyword evidence="2" id="KW-1185">Reference proteome</keyword>
<gene>
    <name evidence="1" type="ORF">SLEP1_g21296</name>
</gene>
<reference evidence="1 2" key="1">
    <citation type="journal article" date="2021" name="Commun. Biol.">
        <title>The genome of Shorea leprosula (Dipterocarpaceae) highlights the ecological relevance of drought in aseasonal tropical rainforests.</title>
        <authorList>
            <person name="Ng K.K.S."/>
            <person name="Kobayashi M.J."/>
            <person name="Fawcett J.A."/>
            <person name="Hatakeyama M."/>
            <person name="Paape T."/>
            <person name="Ng C.H."/>
            <person name="Ang C.C."/>
            <person name="Tnah L.H."/>
            <person name="Lee C.T."/>
            <person name="Nishiyama T."/>
            <person name="Sese J."/>
            <person name="O'Brien M.J."/>
            <person name="Copetti D."/>
            <person name="Mohd Noor M.I."/>
            <person name="Ong R.C."/>
            <person name="Putra M."/>
            <person name="Sireger I.Z."/>
            <person name="Indrioko S."/>
            <person name="Kosugi Y."/>
            <person name="Izuno A."/>
            <person name="Isagi Y."/>
            <person name="Lee S.L."/>
            <person name="Shimizu K.K."/>
        </authorList>
    </citation>
    <scope>NUCLEOTIDE SEQUENCE [LARGE SCALE GENOMIC DNA]</scope>
    <source>
        <strain evidence="1">214</strain>
    </source>
</reference>